<evidence type="ECO:0000313" key="2">
    <source>
        <dbReference type="EMBL" id="CBW74716.1"/>
    </source>
</evidence>
<reference evidence="2 3" key="1">
    <citation type="journal article" date="2011" name="J. Bacteriol.">
        <title>Complete genome sequence of Burkholderia rhizoxinica, an endosymbiont of Rhizopus microsporus.</title>
        <authorList>
            <person name="Lackner G."/>
            <person name="Moebius N."/>
            <person name="Partida-Martinez L."/>
            <person name="Hertweck C."/>
        </authorList>
    </citation>
    <scope>NUCLEOTIDE SEQUENCE [LARGE SCALE GENOMIC DNA]</scope>
    <source>
        <strain evidence="3">DSM 19002 / CIP 109453 / HKI 454</strain>
    </source>
</reference>
<sequence>MKGVSRSKLFFQNWMQGSAMRNDCFIVVCIANVSMMTSWLHLIERWQVHCFAAACF</sequence>
<dbReference type="AlphaFoldDB" id="E5AQ34"/>
<accession>E5AQ34</accession>
<dbReference type="Proteomes" id="UP000007437">
    <property type="component" value="Chromosome"/>
</dbReference>
<organism evidence="2 3">
    <name type="scientific">Mycetohabitans rhizoxinica (strain DSM 19002 / CIP 109453 / HKI 454)</name>
    <name type="common">Paraburkholderia rhizoxinica</name>
    <dbReference type="NCBI Taxonomy" id="882378"/>
    <lineage>
        <taxon>Bacteria</taxon>
        <taxon>Pseudomonadati</taxon>
        <taxon>Pseudomonadota</taxon>
        <taxon>Betaproteobacteria</taxon>
        <taxon>Burkholderiales</taxon>
        <taxon>Burkholderiaceae</taxon>
        <taxon>Mycetohabitans</taxon>
    </lineage>
</organism>
<proteinExistence type="predicted"/>
<protein>
    <submittedName>
        <fullName evidence="2">Uncharacterized protein</fullName>
    </submittedName>
</protein>
<gene>
    <name evidence="2" type="ordered locus">RBRH_02936</name>
</gene>
<dbReference type="STRING" id="882378.RBRH_02936"/>
<evidence type="ECO:0000256" key="1">
    <source>
        <dbReference type="SAM" id="Phobius"/>
    </source>
</evidence>
<keyword evidence="1" id="KW-1133">Transmembrane helix</keyword>
<name>E5AQ34_MYCRK</name>
<keyword evidence="1" id="KW-0812">Transmembrane</keyword>
<keyword evidence="1" id="KW-0472">Membrane</keyword>
<evidence type="ECO:0000313" key="3">
    <source>
        <dbReference type="Proteomes" id="UP000007437"/>
    </source>
</evidence>
<dbReference type="EMBL" id="FR687359">
    <property type="protein sequence ID" value="CBW74716.1"/>
    <property type="molecule type" value="Genomic_DNA"/>
</dbReference>
<dbReference type="HOGENOM" id="CLU_3005393_0_0_4"/>
<dbReference type="KEGG" id="brh:RBRH_02936"/>
<feature type="transmembrane region" description="Helical" evidence="1">
    <location>
        <begin position="24"/>
        <end position="42"/>
    </location>
</feature>